<keyword evidence="2" id="KW-1133">Transmembrane helix</keyword>
<reference evidence="3 4" key="1">
    <citation type="submission" date="2020-04" db="EMBL/GenBank/DDBJ databases">
        <authorList>
            <person name="De Canck E."/>
        </authorList>
    </citation>
    <scope>NUCLEOTIDE SEQUENCE [LARGE SCALE GENOMIC DNA]</scope>
    <source>
        <strain evidence="3 4">LMG 28138</strain>
    </source>
</reference>
<name>A0A6S7BF41_9BURK</name>
<feature type="region of interest" description="Disordered" evidence="1">
    <location>
        <begin position="154"/>
        <end position="173"/>
    </location>
</feature>
<dbReference type="AlphaFoldDB" id="A0A6S7BF41"/>
<evidence type="ECO:0000313" key="3">
    <source>
        <dbReference type="EMBL" id="CAB3797485.1"/>
    </source>
</evidence>
<organism evidence="3 4">
    <name type="scientific">Pararobbsia alpina</name>
    <dbReference type="NCBI Taxonomy" id="621374"/>
    <lineage>
        <taxon>Bacteria</taxon>
        <taxon>Pseudomonadati</taxon>
        <taxon>Pseudomonadota</taxon>
        <taxon>Betaproteobacteria</taxon>
        <taxon>Burkholderiales</taxon>
        <taxon>Burkholderiaceae</taxon>
        <taxon>Pararobbsia</taxon>
    </lineage>
</organism>
<gene>
    <name evidence="3" type="ORF">LMG28138_04255</name>
</gene>
<evidence type="ECO:0000313" key="4">
    <source>
        <dbReference type="Proteomes" id="UP000494115"/>
    </source>
</evidence>
<evidence type="ECO:0000256" key="1">
    <source>
        <dbReference type="SAM" id="MobiDB-lite"/>
    </source>
</evidence>
<keyword evidence="2" id="KW-0472">Membrane</keyword>
<keyword evidence="2" id="KW-0812">Transmembrane</keyword>
<dbReference type="EMBL" id="CADIKM010000026">
    <property type="protein sequence ID" value="CAB3797485.1"/>
    <property type="molecule type" value="Genomic_DNA"/>
</dbReference>
<protein>
    <submittedName>
        <fullName evidence="3">Uncharacterized protein</fullName>
    </submittedName>
</protein>
<proteinExistence type="predicted"/>
<dbReference type="Proteomes" id="UP000494115">
    <property type="component" value="Unassembled WGS sequence"/>
</dbReference>
<sequence>MSIRYRVRVGRNVSAYGSASDFTSGEGGLLLALAFPGAFLAMIFVAFLFMVYSIVTAPSPAEQKALDAKAHMKAIKEQIVANNDPREIATPIDFDGKPCPYRHCPGGFVSQEAYDHATTINNAAKDAYERSEEEKADRMAQAEQEAIRIVQQENAEAQGERVSAQGGTTDKPSGMALAVQQSQAVTNEVTASINAHH</sequence>
<evidence type="ECO:0000256" key="2">
    <source>
        <dbReference type="SAM" id="Phobius"/>
    </source>
</evidence>
<accession>A0A6S7BF41</accession>
<feature type="transmembrane region" description="Helical" evidence="2">
    <location>
        <begin position="29"/>
        <end position="55"/>
    </location>
</feature>
<keyword evidence="4" id="KW-1185">Reference proteome</keyword>